<dbReference type="EMBL" id="SOCP01000003">
    <property type="protein sequence ID" value="TDV55246.1"/>
    <property type="molecule type" value="Genomic_DNA"/>
</dbReference>
<accession>A0A4R7VYJ1</accession>
<name>A0A4R7VYJ1_9PSEU</name>
<dbReference type="SUPFAM" id="SSF46955">
    <property type="entry name" value="Putative DNA-binding domain"/>
    <property type="match status" value="1"/>
</dbReference>
<dbReference type="InterPro" id="IPR000551">
    <property type="entry name" value="MerR-type_HTH_dom"/>
</dbReference>
<dbReference type="GO" id="GO:0003677">
    <property type="term" value="F:DNA binding"/>
    <property type="evidence" value="ECO:0007669"/>
    <property type="project" value="UniProtKB-KW"/>
</dbReference>
<dbReference type="AlphaFoldDB" id="A0A4R7VYJ1"/>
<dbReference type="RefSeq" id="WP_133902331.1">
    <property type="nucleotide sequence ID" value="NZ_SOCP01000003.1"/>
</dbReference>
<sequence length="131" mass="14148">MRIGELADRAGVSERSLRYYEEQGLLTPGRTPNGYRVYAESDVDVVRHVRMLLAAGLNTAFIKEVLPCMVDTGAGLAPGCPQLLPHLLGERERITAAIDGLATARALLDGVIAATPPDDTEYDEWVAQRAG</sequence>
<dbReference type="Proteomes" id="UP000294927">
    <property type="component" value="Unassembled WGS sequence"/>
</dbReference>
<feature type="domain" description="HTH merR-type" evidence="2">
    <location>
        <begin position="1"/>
        <end position="68"/>
    </location>
</feature>
<protein>
    <submittedName>
        <fullName evidence="3">DNA-binding transcriptional MerR regulator</fullName>
    </submittedName>
</protein>
<dbReference type="PROSITE" id="PS50937">
    <property type="entry name" value="HTH_MERR_2"/>
    <property type="match status" value="1"/>
</dbReference>
<dbReference type="PRINTS" id="PR00040">
    <property type="entry name" value="HTHMERR"/>
</dbReference>
<dbReference type="GO" id="GO:0003700">
    <property type="term" value="F:DNA-binding transcription factor activity"/>
    <property type="evidence" value="ECO:0007669"/>
    <property type="project" value="InterPro"/>
</dbReference>
<dbReference type="Pfam" id="PF13411">
    <property type="entry name" value="MerR_1"/>
    <property type="match status" value="1"/>
</dbReference>
<evidence type="ECO:0000313" key="3">
    <source>
        <dbReference type="EMBL" id="TDV55246.1"/>
    </source>
</evidence>
<dbReference type="InterPro" id="IPR047057">
    <property type="entry name" value="MerR_fam"/>
</dbReference>
<dbReference type="SMART" id="SM00422">
    <property type="entry name" value="HTH_MERR"/>
    <property type="match status" value="1"/>
</dbReference>
<keyword evidence="1 3" id="KW-0238">DNA-binding</keyword>
<evidence type="ECO:0000313" key="4">
    <source>
        <dbReference type="Proteomes" id="UP000294927"/>
    </source>
</evidence>
<dbReference type="Gene3D" id="1.10.1660.10">
    <property type="match status" value="1"/>
</dbReference>
<dbReference type="PROSITE" id="PS00552">
    <property type="entry name" value="HTH_MERR_1"/>
    <property type="match status" value="1"/>
</dbReference>
<proteinExistence type="predicted"/>
<evidence type="ECO:0000256" key="1">
    <source>
        <dbReference type="ARBA" id="ARBA00023125"/>
    </source>
</evidence>
<dbReference type="CDD" id="cd01282">
    <property type="entry name" value="HTH_MerR-like_sg3"/>
    <property type="match status" value="1"/>
</dbReference>
<reference evidence="3 4" key="1">
    <citation type="submission" date="2019-03" db="EMBL/GenBank/DDBJ databases">
        <title>Genomic Encyclopedia of Archaeal and Bacterial Type Strains, Phase II (KMG-II): from individual species to whole genera.</title>
        <authorList>
            <person name="Goeker M."/>
        </authorList>
    </citation>
    <scope>NUCLEOTIDE SEQUENCE [LARGE SCALE GENOMIC DNA]</scope>
    <source>
        <strain evidence="3 4">DSM 45499</strain>
    </source>
</reference>
<organism evidence="3 4">
    <name type="scientific">Actinophytocola oryzae</name>
    <dbReference type="NCBI Taxonomy" id="502181"/>
    <lineage>
        <taxon>Bacteria</taxon>
        <taxon>Bacillati</taxon>
        <taxon>Actinomycetota</taxon>
        <taxon>Actinomycetes</taxon>
        <taxon>Pseudonocardiales</taxon>
        <taxon>Pseudonocardiaceae</taxon>
    </lineage>
</organism>
<evidence type="ECO:0000259" key="2">
    <source>
        <dbReference type="PROSITE" id="PS50937"/>
    </source>
</evidence>
<dbReference type="PANTHER" id="PTHR30204">
    <property type="entry name" value="REDOX-CYCLING DRUG-SENSING TRANSCRIPTIONAL ACTIVATOR SOXR"/>
    <property type="match status" value="1"/>
</dbReference>
<comment type="caution">
    <text evidence="3">The sequence shown here is derived from an EMBL/GenBank/DDBJ whole genome shotgun (WGS) entry which is preliminary data.</text>
</comment>
<dbReference type="OrthoDB" id="4567915at2"/>
<dbReference type="PANTHER" id="PTHR30204:SF97">
    <property type="entry name" value="MERR FAMILY REGULATORY PROTEIN"/>
    <property type="match status" value="1"/>
</dbReference>
<keyword evidence="4" id="KW-1185">Reference proteome</keyword>
<gene>
    <name evidence="3" type="ORF">CLV71_103487</name>
</gene>
<dbReference type="InterPro" id="IPR009061">
    <property type="entry name" value="DNA-bd_dom_put_sf"/>
</dbReference>